<keyword evidence="3" id="KW-1185">Reference proteome</keyword>
<reference evidence="2" key="1">
    <citation type="submission" date="2014-09" db="EMBL/GenBank/DDBJ databases">
        <title>Genome sequence of the luminous mushroom Mycena chlorophos for searching fungal bioluminescence genes.</title>
        <authorList>
            <person name="Tanaka Y."/>
            <person name="Kasuga D."/>
            <person name="Oba Y."/>
            <person name="Hase S."/>
            <person name="Sato K."/>
            <person name="Oba Y."/>
            <person name="Sakakibara Y."/>
        </authorList>
    </citation>
    <scope>NUCLEOTIDE SEQUENCE</scope>
</reference>
<accession>A0ABQ0L9J3</accession>
<dbReference type="Proteomes" id="UP000815677">
    <property type="component" value="Unassembled WGS sequence"/>
</dbReference>
<organism evidence="2 3">
    <name type="scientific">Mycena chlorophos</name>
    <name type="common">Agaric fungus</name>
    <name type="synonym">Agaricus chlorophos</name>
    <dbReference type="NCBI Taxonomy" id="658473"/>
    <lineage>
        <taxon>Eukaryota</taxon>
        <taxon>Fungi</taxon>
        <taxon>Dikarya</taxon>
        <taxon>Basidiomycota</taxon>
        <taxon>Agaricomycotina</taxon>
        <taxon>Agaricomycetes</taxon>
        <taxon>Agaricomycetidae</taxon>
        <taxon>Agaricales</taxon>
        <taxon>Marasmiineae</taxon>
        <taxon>Mycenaceae</taxon>
        <taxon>Mycena</taxon>
    </lineage>
</organism>
<dbReference type="EMBL" id="DF844064">
    <property type="protein sequence ID" value="GAT47798.1"/>
    <property type="molecule type" value="Genomic_DNA"/>
</dbReference>
<feature type="compositionally biased region" description="Polar residues" evidence="1">
    <location>
        <begin position="79"/>
        <end position="97"/>
    </location>
</feature>
<evidence type="ECO:0000256" key="1">
    <source>
        <dbReference type="SAM" id="MobiDB-lite"/>
    </source>
</evidence>
<gene>
    <name evidence="2" type="ORF">MCHLO_05241</name>
</gene>
<evidence type="ECO:0000313" key="3">
    <source>
        <dbReference type="Proteomes" id="UP000815677"/>
    </source>
</evidence>
<sequence length="164" mass="17622">MVAMAVGKRDKSSSKTQFRSGVVQCVVVARGKAYLVETKVFALCEMRLATSLASGMGVYVAKTNPDTLPLTPLDRMSPEQKQASLEPNPSQTQSATVSLLSQASPGSASSQAQSVLQASTAAVLAYTRINSRRDELAQRLDAPVYTKAELREMGDCVPDFEYTI</sequence>
<name>A0ABQ0L9J3_MYCCL</name>
<proteinExistence type="predicted"/>
<feature type="region of interest" description="Disordered" evidence="1">
    <location>
        <begin position="69"/>
        <end position="103"/>
    </location>
</feature>
<protein>
    <submittedName>
        <fullName evidence="2">Uncharacterized protein</fullName>
    </submittedName>
</protein>
<evidence type="ECO:0000313" key="2">
    <source>
        <dbReference type="EMBL" id="GAT47798.1"/>
    </source>
</evidence>